<dbReference type="Proteomes" id="UP000494329">
    <property type="component" value="Unassembled WGS sequence"/>
</dbReference>
<dbReference type="InterPro" id="IPR029045">
    <property type="entry name" value="ClpP/crotonase-like_dom_sf"/>
</dbReference>
<keyword evidence="3" id="KW-1185">Reference proteome</keyword>
<evidence type="ECO:0000313" key="3">
    <source>
        <dbReference type="Proteomes" id="UP000494329"/>
    </source>
</evidence>
<accession>A0A6J5DRJ2</accession>
<proteinExistence type="inferred from homology"/>
<gene>
    <name evidence="2" type="ORF">LMG29739_02392</name>
</gene>
<dbReference type="InterPro" id="IPR014748">
    <property type="entry name" value="Enoyl-CoA_hydra_C"/>
</dbReference>
<evidence type="ECO:0000313" key="2">
    <source>
        <dbReference type="EMBL" id="CAB3756207.1"/>
    </source>
</evidence>
<name>A0A6J5DRJ2_9BURK</name>
<protein>
    <submittedName>
        <fullName evidence="2">Uncharacterized protein</fullName>
    </submittedName>
</protein>
<sequence length="86" mass="9305">MGLVQTIAANVDDTMRSAMAIASKIAACAPLGVRTTLESAHLAIVPSETPALSQIDTQFGRLFHTRDFREGKQADEQGRKPVFKGY</sequence>
<comment type="similarity">
    <text evidence="1">Belongs to the enoyl-CoA hydratase/isomerase family.</text>
</comment>
<organism evidence="2 3">
    <name type="scientific">Paraburkholderia solisilvae</name>
    <dbReference type="NCBI Taxonomy" id="624376"/>
    <lineage>
        <taxon>Bacteria</taxon>
        <taxon>Pseudomonadati</taxon>
        <taxon>Pseudomonadota</taxon>
        <taxon>Betaproteobacteria</taxon>
        <taxon>Burkholderiales</taxon>
        <taxon>Burkholderiaceae</taxon>
        <taxon>Paraburkholderia</taxon>
    </lineage>
</organism>
<dbReference type="SUPFAM" id="SSF52096">
    <property type="entry name" value="ClpP/crotonase"/>
    <property type="match status" value="1"/>
</dbReference>
<evidence type="ECO:0000256" key="1">
    <source>
        <dbReference type="ARBA" id="ARBA00005254"/>
    </source>
</evidence>
<dbReference type="Gene3D" id="1.10.12.10">
    <property type="entry name" value="Lyase 2-enoyl-coa Hydratase, Chain A, domain 2"/>
    <property type="match status" value="1"/>
</dbReference>
<dbReference type="AlphaFoldDB" id="A0A6J5DRJ2"/>
<reference evidence="2 3" key="1">
    <citation type="submission" date="2020-04" db="EMBL/GenBank/DDBJ databases">
        <authorList>
            <person name="De Canck E."/>
        </authorList>
    </citation>
    <scope>NUCLEOTIDE SEQUENCE [LARGE SCALE GENOMIC DNA]</scope>
    <source>
        <strain evidence="2 3">LMG 29739</strain>
    </source>
</reference>
<dbReference type="EMBL" id="CADIKF010000016">
    <property type="protein sequence ID" value="CAB3756207.1"/>
    <property type="molecule type" value="Genomic_DNA"/>
</dbReference>